<evidence type="ECO:0008006" key="4">
    <source>
        <dbReference type="Google" id="ProtNLM"/>
    </source>
</evidence>
<evidence type="ECO:0000313" key="2">
    <source>
        <dbReference type="EMBL" id="GLB67101.1"/>
    </source>
</evidence>
<feature type="region of interest" description="Disordered" evidence="1">
    <location>
        <begin position="1"/>
        <end position="23"/>
    </location>
</feature>
<dbReference type="EMBL" id="BRVS01000005">
    <property type="protein sequence ID" value="GLB67101.1"/>
    <property type="molecule type" value="Genomic_DNA"/>
</dbReference>
<evidence type="ECO:0000256" key="1">
    <source>
        <dbReference type="SAM" id="MobiDB-lite"/>
    </source>
</evidence>
<sequence>MSTVLRPEVRSGGGPVPFGGDPAGGMPEELAGLAEAQGYFSTGPWLSAEAASVLANSAQHRFGKAAALRRPHLAREFGSWGLTDSRGVYTADARFFRYAVQTAQTTARIDGWHQGTRTSLQLWVGRRWTAVVAGTSARALLLGYESGAGGSMVQLDVAGVEDTASTMAAWAGLGPAWTEAAPASRVQRKHFERRILDRRTPPPEGADPQLRRMWGEPWFVWVATVGAGRFRRGFVNAGPAGHYLFGLNNDGGVQLAPQSSSLVWHTLRDAVEDARLQEGCG</sequence>
<proteinExistence type="predicted"/>
<gene>
    <name evidence="2" type="ORF">AHIS1636_15400</name>
</gene>
<keyword evidence="3" id="KW-1185">Reference proteome</keyword>
<accession>A0ABQ5MSY0</accession>
<feature type="compositionally biased region" description="Gly residues" evidence="1">
    <location>
        <begin position="11"/>
        <end position="23"/>
    </location>
</feature>
<organism evidence="2 3">
    <name type="scientific">Arthrobacter mangrovi</name>
    <dbReference type="NCBI Taxonomy" id="2966350"/>
    <lineage>
        <taxon>Bacteria</taxon>
        <taxon>Bacillati</taxon>
        <taxon>Actinomycetota</taxon>
        <taxon>Actinomycetes</taxon>
        <taxon>Micrococcales</taxon>
        <taxon>Micrococcaceae</taxon>
        <taxon>Arthrobacter</taxon>
    </lineage>
</organism>
<evidence type="ECO:0000313" key="3">
    <source>
        <dbReference type="Proteomes" id="UP001209654"/>
    </source>
</evidence>
<protein>
    <recommendedName>
        <fullName evidence="4">ESX secretion-associated protein EspG</fullName>
    </recommendedName>
</protein>
<dbReference type="RefSeq" id="WP_264795224.1">
    <property type="nucleotide sequence ID" value="NZ_BRVS01000005.1"/>
</dbReference>
<name>A0ABQ5MSY0_9MICC</name>
<comment type="caution">
    <text evidence="2">The sequence shown here is derived from an EMBL/GenBank/DDBJ whole genome shotgun (WGS) entry which is preliminary data.</text>
</comment>
<reference evidence="2 3" key="1">
    <citation type="journal article" date="2023" name="Int. J. Syst. Evol. Microbiol.">
        <title>Arthrobacter mangrovi sp. nov., an actinobacterium isolated from the rhizosphere of a mangrove.</title>
        <authorList>
            <person name="Hamada M."/>
            <person name="Saitou S."/>
            <person name="Enomoto N."/>
            <person name="Nanri K."/>
            <person name="Hidaka K."/>
            <person name="Miura T."/>
            <person name="Tamura T."/>
        </authorList>
    </citation>
    <scope>NUCLEOTIDE SEQUENCE [LARGE SCALE GENOMIC DNA]</scope>
    <source>
        <strain evidence="2 3">NBRC 112813</strain>
    </source>
</reference>
<dbReference type="Proteomes" id="UP001209654">
    <property type="component" value="Unassembled WGS sequence"/>
</dbReference>